<name>A0ABQ2YYQ8_9ACTN</name>
<reference evidence="2" key="1">
    <citation type="journal article" date="2019" name="Int. J. Syst. Evol. Microbiol.">
        <title>The Global Catalogue of Microorganisms (GCM) 10K type strain sequencing project: providing services to taxonomists for standard genome sequencing and annotation.</title>
        <authorList>
            <consortium name="The Broad Institute Genomics Platform"/>
            <consortium name="The Broad Institute Genome Sequencing Center for Infectious Disease"/>
            <person name="Wu L."/>
            <person name="Ma J."/>
        </authorList>
    </citation>
    <scope>NUCLEOTIDE SEQUENCE [LARGE SCALE GENOMIC DNA]</scope>
    <source>
        <strain evidence="2">JCM 4586</strain>
    </source>
</reference>
<evidence type="ECO:0000313" key="1">
    <source>
        <dbReference type="EMBL" id="GGX97637.1"/>
    </source>
</evidence>
<dbReference type="Proteomes" id="UP000659223">
    <property type="component" value="Unassembled WGS sequence"/>
</dbReference>
<gene>
    <name evidence="1" type="ORF">GCM10010324_49820</name>
</gene>
<dbReference type="EMBL" id="BMUT01000011">
    <property type="protein sequence ID" value="GGX97637.1"/>
    <property type="molecule type" value="Genomic_DNA"/>
</dbReference>
<organism evidence="1 2">
    <name type="scientific">Streptomyces hiroshimensis</name>
    <dbReference type="NCBI Taxonomy" id="66424"/>
    <lineage>
        <taxon>Bacteria</taxon>
        <taxon>Bacillati</taxon>
        <taxon>Actinomycetota</taxon>
        <taxon>Actinomycetes</taxon>
        <taxon>Kitasatosporales</taxon>
        <taxon>Streptomycetaceae</taxon>
        <taxon>Streptomyces</taxon>
    </lineage>
</organism>
<sequence>MGSVALEGMPDETLVYVDGESDIPRFGRLTAPQGPLEKLRDQL</sequence>
<accession>A0ABQ2YYQ8</accession>
<evidence type="ECO:0000313" key="2">
    <source>
        <dbReference type="Proteomes" id="UP000659223"/>
    </source>
</evidence>
<comment type="caution">
    <text evidence="1">The sequence shown here is derived from an EMBL/GenBank/DDBJ whole genome shotgun (WGS) entry which is preliminary data.</text>
</comment>
<proteinExistence type="predicted"/>
<protein>
    <submittedName>
        <fullName evidence="1">Uncharacterized protein</fullName>
    </submittedName>
</protein>
<keyword evidence="2" id="KW-1185">Reference proteome</keyword>